<accession>A0A1L3KPE6</accession>
<evidence type="ECO:0000256" key="2">
    <source>
        <dbReference type="ARBA" id="ARBA00034123"/>
    </source>
</evidence>
<keyword evidence="4" id="KW-0548">Nucleotidyltransferase</keyword>
<proteinExistence type="inferred from homology"/>
<dbReference type="EMBL" id="KX884770">
    <property type="protein sequence ID" value="APG79259.1"/>
    <property type="molecule type" value="Genomic_RNA"/>
</dbReference>
<reference evidence="4" key="1">
    <citation type="journal article" date="2016" name="Nature">
        <title>Redefining the invertebrate RNA virosphere.</title>
        <authorList>
            <person name="Shi M."/>
            <person name="Lin X.D."/>
            <person name="Tian J.H."/>
            <person name="Chen L.J."/>
            <person name="Chen X."/>
            <person name="Li C.X."/>
            <person name="Qin X.C."/>
            <person name="Li J."/>
            <person name="Cao J.P."/>
            <person name="Eden J.S."/>
            <person name="Buchmann J."/>
            <person name="Wang W."/>
            <person name="Xu J."/>
            <person name="Holmes E.C."/>
            <person name="Zhang Y.Z."/>
        </authorList>
    </citation>
    <scope>NUCLEOTIDE SEQUENCE</scope>
    <source>
        <strain evidence="4">HBXXC56361</strain>
        <strain evidence="5">JSC85519</strain>
        <strain evidence="6">RBXXC303595</strain>
    </source>
</reference>
<organism evidence="4">
    <name type="scientific">Hubei blood fluke virus 1</name>
    <dbReference type="NCBI Taxonomy" id="1922839"/>
    <lineage>
        <taxon>Viruses</taxon>
        <taxon>Riboviria</taxon>
    </lineage>
</organism>
<dbReference type="GO" id="GO:0039694">
    <property type="term" value="P:viral RNA genome replication"/>
    <property type="evidence" value="ECO:0007669"/>
    <property type="project" value="InterPro"/>
</dbReference>
<dbReference type="EMBL" id="KX884763">
    <property type="protein sequence ID" value="APG79252.1"/>
    <property type="molecule type" value="Genomic_RNA"/>
</dbReference>
<keyword evidence="1" id="KW-0378">Hydrolase</keyword>
<name>A0A1L3KPE6_9VIRU</name>
<dbReference type="Pfam" id="PF04196">
    <property type="entry name" value="Bunya_RdRp"/>
    <property type="match status" value="1"/>
</dbReference>
<dbReference type="EMBL" id="KX884792">
    <property type="protein sequence ID" value="APG79281.1"/>
    <property type="molecule type" value="Genomic_RNA"/>
</dbReference>
<comment type="similarity">
    <text evidence="2">Belongs to the Bunyavirales RNA polymerase family.</text>
</comment>
<feature type="domain" description="RdRp catalytic" evidence="3">
    <location>
        <begin position="924"/>
        <end position="1133"/>
    </location>
</feature>
<protein>
    <submittedName>
        <fullName evidence="4">RNA-dependent RNA polymerase</fullName>
    </submittedName>
</protein>
<keyword evidence="4" id="KW-0808">Transferase</keyword>
<sequence>MNSRIQFKNILLLSRDSPLPNVENIYLRDLDSVRKCKEELEFKYENDVMQIFEYNHMGKSFSNHVHNFCNTGIKKIPHDFTFFWLTRHKEKRMYNYVPDLPPDLGTLTPDFVFEEDGKLYITEFSTRKLSHTATLFEAVKIKIKKYEALVTWLCKHDYKPILNVVVVSRCAVASTIAMPDSLLNDLCIRYMASLSLIEFARYEHPEINPFLLDVQELFHIEADVTPVMETLRDIEGELLSKYEKTVEIPKAIDFNKHVLYNMSLQMQKTLNDKVSMPNITINNLVAEGGRVDHLDSISRLPMIIMSKGDFDLNDLVSQDLSSLPYHLHEVWRQCIAEYCAKPYDFASFKPNPNESLEVQIRTLQGVTIEYKKKRNRLILYLDATTTESLSLLGIGGKKHKHQQYMKTHRKESQKHIDPTTYTDDIQEFIDGFEDQLTESCDDTQLAAHELLQYATPNSRWPPHVTYESLADNAYDSLLHLAIIAREVACSAAQSCRDKMFILKKIEGFQCLLLIKPTTSNQHIFFSILCNVEYDFSVGSVFPKAHKVGNYNVYDFKSLQFPMIETLLALPEMYLSVKYLAKGSKALMRNLAAGLLVALDNKADAEEVYTKTRYIYMKAVQMPKHARRPWDVLRGMPSRPRSRLTLFLLKRAITLCKSVLEMKDWGIEMGKELWSGIPAFASDDMLQNWEEVLMVIYTGYFRNKNSFMTKNQLMAMLEKIVEPELEYHKDNDYKQHVLKGNSTVPTKMEWNSGFMRFCIEQWKDKCKEQGITNPEDHVTKEFIKQLNRVRVEDLATLKASNVDTIERDYDPCYKTTPRKKLLLVLKDSIKDFGPTLETALPHALKLVSERGGTMMISLFKKPQHGGLREIYVMDVASRIIQYSMELLARVICGTLKNEAMSHVEVKTNYRQEHSLKISKEMEILKKRRIDFQAFTAFDNDDAEKWNQYQSMNKFAFMLTNMTDELIHPFIRIALSQWLNKRIRMEDSMLHSMALGTYNPSSEIAKHIVDGFRGVIDSPIALKGKCDLHIETGMMQGLLHFTSSVLHALSMLGYEALLPEFIKSQVKAINYREKTKYFAKVVTTHAVTSDDSICANTVLTNIPGSQVISCCLTGCSALKICCASMMGIISSKKKASYTTAPISEFNSQWMDRSEVIRPKIRHILACFTYASMGNFMEQMDNMCSLRQQALESGVSIHHISFINYLQGLYFYRLLGSSSGDVFGKLSEYYKKLPDPNAGFFLIDPPVASGIVSTDYNAYMLACKNPFLGAKYNMAFDESDMMIGSSGSLRSATCLSIEFSNMRKYMSLVRDLDRDTVTEYLKDHPDLLYRKARTPEESSLQIAIKLMQPNVLKSLSKDFSVMARELSASVYILWAPIVRPNKAILNSILGIESPCEKKSIAELMVEQVPIMRNQVAKGLSMMTEAIRRWFFPQYKQFDKMNLMIQEIETRLEQHQTSEPKSATSVEVFEHKMDEISLIKLCSFKWFGFRDAWTSPALYDILWEEATQIYPFLYETHDSTMEMNQIDQAQKLKIILDRTQKKGKVIRPTSRGGRAVRSSGLISFISYNFKEGVVLKPRDFVEKDDTILKHLRRITMCLQLPIENWRKENLIMKEINEVGYDVWKSSLRFSPLCLVHKDNPAILSVGKVLDICKGTNSIVGAWVVRQKRSYVGKRAVWTGRGIWTGYFCSSSKMCRVVLTIHDSELTKIQTDNLECLSEQRSKLLKLLERWQIRPVTVKHTRAVTHFNVHFDHAVGTPVFVDRCLLVTDDNYDKTWEICVIDKAMHVLYDGTPIYEFVSRADLVQFGTSERPRDVFDCILNNSPIEYDYMANFLVTEYNDTRSEIQNWIKDLIKKKSPYYDEDNLIDMEPPISIFDFQQDSETIFSTMTGEFFTAIGTDDSIEAHCLDTEECIQPRVFEAEVNHQNIVSSVHYGFLRKFINEALIVSMKIERQGHPSTKIEQMVMEVFMGKKLPIRSIEISEDLWEGTSNA</sequence>
<dbReference type="InterPro" id="IPR007322">
    <property type="entry name" value="RNA_pol_bunyavir"/>
</dbReference>
<evidence type="ECO:0000313" key="6">
    <source>
        <dbReference type="EMBL" id="APG79281.1"/>
    </source>
</evidence>
<dbReference type="GO" id="GO:0003968">
    <property type="term" value="F:RNA-directed RNA polymerase activity"/>
    <property type="evidence" value="ECO:0007669"/>
    <property type="project" value="UniProtKB-KW"/>
</dbReference>
<evidence type="ECO:0000313" key="4">
    <source>
        <dbReference type="EMBL" id="APG79252.1"/>
    </source>
</evidence>
<dbReference type="GO" id="GO:0016787">
    <property type="term" value="F:hydrolase activity"/>
    <property type="evidence" value="ECO:0007669"/>
    <property type="project" value="UniProtKB-KW"/>
</dbReference>
<dbReference type="GO" id="GO:0006351">
    <property type="term" value="P:DNA-templated transcription"/>
    <property type="evidence" value="ECO:0007669"/>
    <property type="project" value="InterPro"/>
</dbReference>
<dbReference type="InterPro" id="IPR029124">
    <property type="entry name" value="L_protein_N"/>
</dbReference>
<evidence type="ECO:0000313" key="5">
    <source>
        <dbReference type="EMBL" id="APG79259.1"/>
    </source>
</evidence>
<dbReference type="Pfam" id="PF15518">
    <property type="entry name" value="L_protein_N"/>
    <property type="match status" value="1"/>
</dbReference>
<evidence type="ECO:0000256" key="1">
    <source>
        <dbReference type="ARBA" id="ARBA00022801"/>
    </source>
</evidence>
<dbReference type="PROSITE" id="PS50525">
    <property type="entry name" value="RDRP_SSRNA_NEG_SEG"/>
    <property type="match status" value="1"/>
</dbReference>
<keyword evidence="4" id="KW-0696">RNA-directed RNA polymerase</keyword>
<evidence type="ECO:0000259" key="3">
    <source>
        <dbReference type="PROSITE" id="PS50525"/>
    </source>
</evidence>
<dbReference type="InterPro" id="IPR007099">
    <property type="entry name" value="RNA-dir_pol_NSvirus"/>
</dbReference>